<evidence type="ECO:0000313" key="3">
    <source>
        <dbReference type="Proteomes" id="UP001597297"/>
    </source>
</evidence>
<organism evidence="2 3">
    <name type="scientific">Rubritalea spongiae</name>
    <dbReference type="NCBI Taxonomy" id="430797"/>
    <lineage>
        <taxon>Bacteria</taxon>
        <taxon>Pseudomonadati</taxon>
        <taxon>Verrucomicrobiota</taxon>
        <taxon>Verrucomicrobiia</taxon>
        <taxon>Verrucomicrobiales</taxon>
        <taxon>Rubritaleaceae</taxon>
        <taxon>Rubritalea</taxon>
    </lineage>
</organism>
<dbReference type="Pfam" id="PF02661">
    <property type="entry name" value="Fic"/>
    <property type="match status" value="1"/>
</dbReference>
<accession>A0ABW5E898</accession>
<dbReference type="InterPro" id="IPR006440">
    <property type="entry name" value="Doc"/>
</dbReference>
<keyword evidence="3" id="KW-1185">Reference proteome</keyword>
<evidence type="ECO:0000313" key="2">
    <source>
        <dbReference type="EMBL" id="MFD2277533.1"/>
    </source>
</evidence>
<feature type="domain" description="Fido" evidence="1">
    <location>
        <begin position="5"/>
        <end position="129"/>
    </location>
</feature>
<dbReference type="PANTHER" id="PTHR39426">
    <property type="entry name" value="HOMOLOGY TO DEATH-ON-CURING PROTEIN OF PHAGE P1"/>
    <property type="match status" value="1"/>
</dbReference>
<dbReference type="InterPro" id="IPR036597">
    <property type="entry name" value="Fido-like_dom_sf"/>
</dbReference>
<comment type="caution">
    <text evidence="2">The sequence shown here is derived from an EMBL/GenBank/DDBJ whole genome shotgun (WGS) entry which is preliminary data.</text>
</comment>
<dbReference type="Gene3D" id="1.20.120.1870">
    <property type="entry name" value="Fic/DOC protein, Fido domain"/>
    <property type="match status" value="1"/>
</dbReference>
<gene>
    <name evidence="2" type="ORF">ACFSQZ_13740</name>
</gene>
<dbReference type="EMBL" id="JBHUJC010000042">
    <property type="protein sequence ID" value="MFD2277533.1"/>
    <property type="molecule type" value="Genomic_DNA"/>
</dbReference>
<dbReference type="PANTHER" id="PTHR39426:SF1">
    <property type="entry name" value="HOMOLOGY TO DEATH-ON-CURING PROTEIN OF PHAGE P1"/>
    <property type="match status" value="1"/>
</dbReference>
<dbReference type="PROSITE" id="PS51459">
    <property type="entry name" value="FIDO"/>
    <property type="match status" value="1"/>
</dbReference>
<dbReference type="NCBIfam" id="TIGR01550">
    <property type="entry name" value="DOC_P1"/>
    <property type="match status" value="1"/>
</dbReference>
<sequence>MLKHLTTSAVLAIHEKVIEANGSGSCLWHKALLESAVAAPQATFGGEPVIADPVETAAAYLFYLRKNHPFVDGNKRTALASCLVFLNRNELLEVSTLDVDKWEAFVLEVAASKMDRGQVTIVLRELLKS</sequence>
<reference evidence="3" key="1">
    <citation type="journal article" date="2019" name="Int. J. Syst. Evol. Microbiol.">
        <title>The Global Catalogue of Microorganisms (GCM) 10K type strain sequencing project: providing services to taxonomists for standard genome sequencing and annotation.</title>
        <authorList>
            <consortium name="The Broad Institute Genomics Platform"/>
            <consortium name="The Broad Institute Genome Sequencing Center for Infectious Disease"/>
            <person name="Wu L."/>
            <person name="Ma J."/>
        </authorList>
    </citation>
    <scope>NUCLEOTIDE SEQUENCE [LARGE SCALE GENOMIC DNA]</scope>
    <source>
        <strain evidence="3">JCM 16545</strain>
    </source>
</reference>
<name>A0ABW5E898_9BACT</name>
<evidence type="ECO:0000259" key="1">
    <source>
        <dbReference type="PROSITE" id="PS51459"/>
    </source>
</evidence>
<dbReference type="SUPFAM" id="SSF140931">
    <property type="entry name" value="Fic-like"/>
    <property type="match status" value="1"/>
</dbReference>
<protein>
    <submittedName>
        <fullName evidence="2">Type II toxin-antitoxin system death-on-curing family toxin</fullName>
    </submittedName>
</protein>
<proteinExistence type="predicted"/>
<dbReference type="Proteomes" id="UP001597297">
    <property type="component" value="Unassembled WGS sequence"/>
</dbReference>
<dbReference type="InterPro" id="IPR003812">
    <property type="entry name" value="Fido"/>
</dbReference>
<dbReference type="InterPro" id="IPR053737">
    <property type="entry name" value="Type_II_TA_Toxin"/>
</dbReference>
<dbReference type="RefSeq" id="WP_377093492.1">
    <property type="nucleotide sequence ID" value="NZ_JBHSJM010000001.1"/>
</dbReference>